<comment type="caution">
    <text evidence="1">The sequence shown here is derived from an EMBL/GenBank/DDBJ whole genome shotgun (WGS) entry which is preliminary data.</text>
</comment>
<organism evidence="1 2">
    <name type="scientific">Gymnopilus dilepis</name>
    <dbReference type="NCBI Taxonomy" id="231916"/>
    <lineage>
        <taxon>Eukaryota</taxon>
        <taxon>Fungi</taxon>
        <taxon>Dikarya</taxon>
        <taxon>Basidiomycota</taxon>
        <taxon>Agaricomycotina</taxon>
        <taxon>Agaricomycetes</taxon>
        <taxon>Agaricomycetidae</taxon>
        <taxon>Agaricales</taxon>
        <taxon>Agaricineae</taxon>
        <taxon>Hymenogastraceae</taxon>
        <taxon>Gymnopilus</taxon>
    </lineage>
</organism>
<name>A0A409VIA3_9AGAR</name>
<evidence type="ECO:0000313" key="2">
    <source>
        <dbReference type="Proteomes" id="UP000284706"/>
    </source>
</evidence>
<sequence>MAVLSKPVLPSFPNLAHLLASPQHRRPLLLALFTLLLLRSRLFSLPSSLSQSTHSLSQSTLSLSQSTHTLSSSAQSTITTFRKKLAKLTKSLQLKLHRKLTPAELAQVLQQVYLDDPTGPEGSKVILAPYRDRVVKVPIHPIPRE</sequence>
<feature type="non-terminal residue" evidence="1">
    <location>
        <position position="145"/>
    </location>
</feature>
<evidence type="ECO:0000313" key="1">
    <source>
        <dbReference type="EMBL" id="PPQ66004.1"/>
    </source>
</evidence>
<reference evidence="1 2" key="1">
    <citation type="journal article" date="2018" name="Evol. Lett.">
        <title>Horizontal gene cluster transfer increased hallucinogenic mushroom diversity.</title>
        <authorList>
            <person name="Reynolds H.T."/>
            <person name="Vijayakumar V."/>
            <person name="Gluck-Thaler E."/>
            <person name="Korotkin H.B."/>
            <person name="Matheny P.B."/>
            <person name="Slot J.C."/>
        </authorList>
    </citation>
    <scope>NUCLEOTIDE SEQUENCE [LARGE SCALE GENOMIC DNA]</scope>
    <source>
        <strain evidence="1 2">SRW20</strain>
    </source>
</reference>
<keyword evidence="2" id="KW-1185">Reference proteome</keyword>
<dbReference type="STRING" id="231916.A0A409VIA3"/>
<dbReference type="InParanoid" id="A0A409VIA3"/>
<dbReference type="OrthoDB" id="422637at2759"/>
<proteinExistence type="predicted"/>
<gene>
    <name evidence="1" type="ORF">CVT26_010665</name>
</gene>
<dbReference type="Proteomes" id="UP000284706">
    <property type="component" value="Unassembled WGS sequence"/>
</dbReference>
<accession>A0A409VIA3</accession>
<protein>
    <submittedName>
        <fullName evidence="1">Uncharacterized protein</fullName>
    </submittedName>
</protein>
<dbReference type="EMBL" id="NHYE01005641">
    <property type="protein sequence ID" value="PPQ66004.1"/>
    <property type="molecule type" value="Genomic_DNA"/>
</dbReference>
<dbReference type="AlphaFoldDB" id="A0A409VIA3"/>